<name>E4ZHP1_LEPMJ</name>
<keyword evidence="3" id="KW-1185">Reference proteome</keyword>
<dbReference type="Proteomes" id="UP000002668">
    <property type="component" value="Genome"/>
</dbReference>
<feature type="region of interest" description="Disordered" evidence="1">
    <location>
        <begin position="1"/>
        <end position="36"/>
    </location>
</feature>
<proteinExistence type="predicted"/>
<protein>
    <submittedName>
        <fullName evidence="2">Predicted protein</fullName>
    </submittedName>
</protein>
<dbReference type="VEuPathDB" id="FungiDB:LEMA_uP059080.1"/>
<organism evidence="3">
    <name type="scientific">Leptosphaeria maculans (strain JN3 / isolate v23.1.3 / race Av1-4-5-6-7-8)</name>
    <name type="common">Blackleg fungus</name>
    <name type="synonym">Phoma lingam</name>
    <dbReference type="NCBI Taxonomy" id="985895"/>
    <lineage>
        <taxon>Eukaryota</taxon>
        <taxon>Fungi</taxon>
        <taxon>Dikarya</taxon>
        <taxon>Ascomycota</taxon>
        <taxon>Pezizomycotina</taxon>
        <taxon>Dothideomycetes</taxon>
        <taxon>Pleosporomycetidae</taxon>
        <taxon>Pleosporales</taxon>
        <taxon>Pleosporineae</taxon>
        <taxon>Leptosphaeriaceae</taxon>
        <taxon>Plenodomus</taxon>
        <taxon>Plenodomus lingam/Leptosphaeria maculans species complex</taxon>
    </lineage>
</organism>
<dbReference type="EMBL" id="FP929065">
    <property type="protein sequence ID" value="CBX90874.1"/>
    <property type="molecule type" value="Genomic_DNA"/>
</dbReference>
<sequence>MKNDSKKDKNQSNENAGIASRHVDSRCNSAFQTHLD</sequence>
<evidence type="ECO:0000313" key="2">
    <source>
        <dbReference type="EMBL" id="CBX90874.1"/>
    </source>
</evidence>
<dbReference type="HOGENOM" id="CLU_3359846_0_0_1"/>
<feature type="compositionally biased region" description="Basic and acidic residues" evidence="1">
    <location>
        <begin position="1"/>
        <end position="11"/>
    </location>
</feature>
<reference evidence="3" key="1">
    <citation type="journal article" date="2011" name="Nat. Commun.">
        <title>Effector diversification within compartments of the Leptosphaeria maculans genome affected by Repeat-Induced Point mutations.</title>
        <authorList>
            <person name="Rouxel T."/>
            <person name="Grandaubert J."/>
            <person name="Hane J.K."/>
            <person name="Hoede C."/>
            <person name="van de Wouw A.P."/>
            <person name="Couloux A."/>
            <person name="Dominguez V."/>
            <person name="Anthouard V."/>
            <person name="Bally P."/>
            <person name="Bourras S."/>
            <person name="Cozijnsen A.J."/>
            <person name="Ciuffetti L.M."/>
            <person name="Degrave A."/>
            <person name="Dilmaghani A."/>
            <person name="Duret L."/>
            <person name="Fudal I."/>
            <person name="Goodwin S.B."/>
            <person name="Gout L."/>
            <person name="Glaser N."/>
            <person name="Linglin J."/>
            <person name="Kema G.H.J."/>
            <person name="Lapalu N."/>
            <person name="Lawrence C.B."/>
            <person name="May K."/>
            <person name="Meyer M."/>
            <person name="Ollivier B."/>
            <person name="Poulain J."/>
            <person name="Schoch C.L."/>
            <person name="Simon A."/>
            <person name="Spatafora J.W."/>
            <person name="Stachowiak A."/>
            <person name="Turgeon B.G."/>
            <person name="Tyler B.M."/>
            <person name="Vincent D."/>
            <person name="Weissenbach J."/>
            <person name="Amselem J."/>
            <person name="Quesneville H."/>
            <person name="Oliver R.P."/>
            <person name="Wincker P."/>
            <person name="Balesdent M.-H."/>
            <person name="Howlett B.J."/>
        </authorList>
    </citation>
    <scope>NUCLEOTIDE SEQUENCE [LARGE SCALE GENOMIC DNA]</scope>
    <source>
        <strain evidence="3">JN3 / isolate v23.1.3 / race Av1-4-5-6-7-8</strain>
    </source>
</reference>
<gene>
    <name evidence="2" type="ORF">LEMA_uP059080.1</name>
</gene>
<dbReference type="AlphaFoldDB" id="E4ZHP1"/>
<dbReference type="InParanoid" id="E4ZHP1"/>
<evidence type="ECO:0000313" key="3">
    <source>
        <dbReference type="Proteomes" id="UP000002668"/>
    </source>
</evidence>
<evidence type="ECO:0000256" key="1">
    <source>
        <dbReference type="SAM" id="MobiDB-lite"/>
    </source>
</evidence>
<feature type="compositionally biased region" description="Polar residues" evidence="1">
    <location>
        <begin position="26"/>
        <end position="36"/>
    </location>
</feature>
<accession>E4ZHP1</accession>